<reference evidence="3" key="1">
    <citation type="submission" date="2011-08" db="EMBL/GenBank/DDBJ databases">
        <title>The draft genome of Latimeria chalumnae.</title>
        <authorList>
            <person name="Di Palma F."/>
            <person name="Alfoldi J."/>
            <person name="Johnson J."/>
            <person name="Berlin A."/>
            <person name="Gnerre S."/>
            <person name="Jaffe D."/>
            <person name="MacCallum I."/>
            <person name="Young S."/>
            <person name="Walker B.J."/>
            <person name="Lander E."/>
            <person name="Lindblad-Toh K."/>
        </authorList>
    </citation>
    <scope>NUCLEOTIDE SEQUENCE [LARGE SCALE GENOMIC DNA]</scope>
    <source>
        <strain evidence="3">Wild caught</strain>
    </source>
</reference>
<feature type="region of interest" description="Disordered" evidence="1">
    <location>
        <begin position="106"/>
        <end position="128"/>
    </location>
</feature>
<dbReference type="InParanoid" id="M3XJ50"/>
<feature type="compositionally biased region" description="Basic and acidic residues" evidence="1">
    <location>
        <begin position="168"/>
        <end position="189"/>
    </location>
</feature>
<dbReference type="GeneTree" id="ENSGT00670000099482"/>
<dbReference type="eggNOG" id="ENOG502SGM8">
    <property type="taxonomic scope" value="Eukaryota"/>
</dbReference>
<feature type="region of interest" description="Disordered" evidence="1">
    <location>
        <begin position="155"/>
        <end position="189"/>
    </location>
</feature>
<dbReference type="AlphaFoldDB" id="M3XJ50"/>
<feature type="compositionally biased region" description="Polar residues" evidence="1">
    <location>
        <begin position="106"/>
        <end position="116"/>
    </location>
</feature>
<evidence type="ECO:0000313" key="3">
    <source>
        <dbReference type="Proteomes" id="UP000008672"/>
    </source>
</evidence>
<feature type="compositionally biased region" description="Polar residues" evidence="1">
    <location>
        <begin position="156"/>
        <end position="167"/>
    </location>
</feature>
<sequence>MRENCIRMETLEQFISKREDADAFLHDLNKQELKKLVKDLANDVHHKKEKLSVVQRQIQTFQSDMEKRVTEKEGWVLLAAQIVDLEPALRKEQETMQRLCVQTQELQRHCQNSSGSRDQDDSELEEEWEGKLASLHQEKTLLQEKKDHLTRELETTQDTLSETQLKNRSAEEDLLRLQKETSDADSGRFLQREEADRLLDKYVQQLGLLETINEERKKK</sequence>
<reference evidence="2" key="3">
    <citation type="submission" date="2025-09" db="UniProtKB">
        <authorList>
            <consortium name="Ensembl"/>
        </authorList>
    </citation>
    <scope>IDENTIFICATION</scope>
</reference>
<evidence type="ECO:0000256" key="1">
    <source>
        <dbReference type="SAM" id="MobiDB-lite"/>
    </source>
</evidence>
<reference evidence="2" key="2">
    <citation type="submission" date="2025-08" db="UniProtKB">
        <authorList>
            <consortium name="Ensembl"/>
        </authorList>
    </citation>
    <scope>IDENTIFICATION</scope>
</reference>
<protein>
    <submittedName>
        <fullName evidence="2">Uncharacterized protein</fullName>
    </submittedName>
</protein>
<dbReference type="Ensembl" id="ENSLACT00000026307.1">
    <property type="protein sequence ID" value="ENSLACP00000022756.1"/>
    <property type="gene ID" value="ENSLACG00000022142.1"/>
</dbReference>
<name>M3XJ50_LATCH</name>
<dbReference type="EMBL" id="AFYH01149686">
    <property type="status" value="NOT_ANNOTATED_CDS"/>
    <property type="molecule type" value="Genomic_DNA"/>
</dbReference>
<accession>M3XJ50</accession>
<dbReference type="EMBL" id="AFYH01149685">
    <property type="status" value="NOT_ANNOTATED_CDS"/>
    <property type="molecule type" value="Genomic_DNA"/>
</dbReference>
<organism evidence="2 3">
    <name type="scientific">Latimeria chalumnae</name>
    <name type="common">Coelacanth</name>
    <dbReference type="NCBI Taxonomy" id="7897"/>
    <lineage>
        <taxon>Eukaryota</taxon>
        <taxon>Metazoa</taxon>
        <taxon>Chordata</taxon>
        <taxon>Craniata</taxon>
        <taxon>Vertebrata</taxon>
        <taxon>Euteleostomi</taxon>
        <taxon>Coelacanthiformes</taxon>
        <taxon>Coelacanthidae</taxon>
        <taxon>Latimeria</taxon>
    </lineage>
</organism>
<dbReference type="Proteomes" id="UP000008672">
    <property type="component" value="Unassembled WGS sequence"/>
</dbReference>
<dbReference type="HOGENOM" id="CLU_1261127_0_0_1"/>
<keyword evidence="3" id="KW-1185">Reference proteome</keyword>
<proteinExistence type="predicted"/>
<dbReference type="OMA" id="CIRMETL"/>
<evidence type="ECO:0000313" key="2">
    <source>
        <dbReference type="Ensembl" id="ENSLACP00000022756.1"/>
    </source>
</evidence>